<proteinExistence type="predicted"/>
<dbReference type="EMBL" id="CM055728">
    <property type="protein sequence ID" value="KAJ8016688.1"/>
    <property type="molecule type" value="Genomic_DNA"/>
</dbReference>
<comment type="caution">
    <text evidence="1">The sequence shown here is derived from an EMBL/GenBank/DDBJ whole genome shotgun (WGS) entry which is preliminary data.</text>
</comment>
<keyword evidence="2" id="KW-1185">Reference proteome</keyword>
<evidence type="ECO:0000313" key="1">
    <source>
        <dbReference type="EMBL" id="KAJ8016688.1"/>
    </source>
</evidence>
<evidence type="ECO:0000313" key="2">
    <source>
        <dbReference type="Proteomes" id="UP001157502"/>
    </source>
</evidence>
<organism evidence="1 2">
    <name type="scientific">Dallia pectoralis</name>
    <name type="common">Alaska blackfish</name>
    <dbReference type="NCBI Taxonomy" id="75939"/>
    <lineage>
        <taxon>Eukaryota</taxon>
        <taxon>Metazoa</taxon>
        <taxon>Chordata</taxon>
        <taxon>Craniata</taxon>
        <taxon>Vertebrata</taxon>
        <taxon>Euteleostomi</taxon>
        <taxon>Actinopterygii</taxon>
        <taxon>Neopterygii</taxon>
        <taxon>Teleostei</taxon>
        <taxon>Protacanthopterygii</taxon>
        <taxon>Esociformes</taxon>
        <taxon>Umbridae</taxon>
        <taxon>Dallia</taxon>
    </lineage>
</organism>
<reference evidence="1" key="1">
    <citation type="submission" date="2021-05" db="EMBL/GenBank/DDBJ databases">
        <authorList>
            <person name="Pan Q."/>
            <person name="Jouanno E."/>
            <person name="Zahm M."/>
            <person name="Klopp C."/>
            <person name="Cabau C."/>
            <person name="Louis A."/>
            <person name="Berthelot C."/>
            <person name="Parey E."/>
            <person name="Roest Crollius H."/>
            <person name="Montfort J."/>
            <person name="Robinson-Rechavi M."/>
            <person name="Bouchez O."/>
            <person name="Lampietro C."/>
            <person name="Lopez Roques C."/>
            <person name="Donnadieu C."/>
            <person name="Postlethwait J."/>
            <person name="Bobe J."/>
            <person name="Dillon D."/>
            <person name="Chandos A."/>
            <person name="von Hippel F."/>
            <person name="Guiguen Y."/>
        </authorList>
    </citation>
    <scope>NUCLEOTIDE SEQUENCE</scope>
    <source>
        <strain evidence="1">YG-Jan2019</strain>
    </source>
</reference>
<protein>
    <submittedName>
        <fullName evidence="1">Uncharacterized protein</fullName>
    </submittedName>
</protein>
<sequence length="106" mass="11589">MANTDLVISALPAECREDNKSRITREASTQEEPVAEGKWDSDHRRDIFCQRSADQPSVSERFPAASCLVHLQPPASRQHPSKPPAQPAIAISGVSTKDYGTGFQLT</sequence>
<dbReference type="Proteomes" id="UP001157502">
    <property type="component" value="Chromosome 1"/>
</dbReference>
<accession>A0ACC2HMJ4</accession>
<name>A0ACC2HMJ4_DALPE</name>
<gene>
    <name evidence="1" type="ORF">DPEC_G00009850</name>
</gene>